<dbReference type="PANTHER" id="PTHR42879">
    <property type="entry name" value="3-OXOACYL-(ACYL-CARRIER-PROTEIN) REDUCTASE"/>
    <property type="match status" value="1"/>
</dbReference>
<dbReference type="SUPFAM" id="SSF51735">
    <property type="entry name" value="NAD(P)-binding Rossmann-fold domains"/>
    <property type="match status" value="1"/>
</dbReference>
<proteinExistence type="inferred from homology"/>
<dbReference type="GO" id="GO:0004316">
    <property type="term" value="F:3-oxoacyl-[acyl-carrier-protein] reductase (NADPH) activity"/>
    <property type="evidence" value="ECO:0007669"/>
    <property type="project" value="UniProtKB-EC"/>
</dbReference>
<dbReference type="FunFam" id="3.40.50.720:FF:000115">
    <property type="entry name" value="3-oxoacyl-[acyl-carrier-protein] reductase FabG"/>
    <property type="match status" value="1"/>
</dbReference>
<keyword evidence="2" id="KW-0521">NADP</keyword>
<dbReference type="CDD" id="cd05333">
    <property type="entry name" value="BKR_SDR_c"/>
    <property type="match status" value="1"/>
</dbReference>
<dbReference type="PANTHER" id="PTHR42879:SF2">
    <property type="entry name" value="3-OXOACYL-[ACYL-CARRIER-PROTEIN] REDUCTASE FABG"/>
    <property type="match status" value="1"/>
</dbReference>
<gene>
    <name evidence="5" type="ORF">MGWOODY_Clf1121</name>
</gene>
<dbReference type="InterPro" id="IPR002347">
    <property type="entry name" value="SDR_fam"/>
</dbReference>
<accession>A0A170Q9M2</accession>
<dbReference type="NCBIfam" id="TIGR01830">
    <property type="entry name" value="3oxo_ACP_reduc"/>
    <property type="match status" value="1"/>
</dbReference>
<sequence>MPGIDLGGKVALVTGASRGIGAVVACRLAEAGARVGVNYHASPAAATVVVDNISQAGGEAFLVGGDVSQEEKAQAVIKQVVEHFGSIDLLVNNAGINKDQLLIRMKPEDFDSVINVNLRGAFLCTKYAMTHMIRQRSGRVVNMSSVVGLSGNPGQANYAAAKAGLVGLTKAVAREVASRNVTVNALAPGYITTAMVDELSEDTQAKILANIPMGRFGTPEDVAEAVIFLCSDGASYITGQVLTIDGGMIA</sequence>
<dbReference type="InterPro" id="IPR011284">
    <property type="entry name" value="3oxo_ACP_reduc"/>
</dbReference>
<feature type="domain" description="Ketoreductase" evidence="4">
    <location>
        <begin position="9"/>
        <end position="189"/>
    </location>
</feature>
<dbReference type="SMART" id="SM00822">
    <property type="entry name" value="PKS_KR"/>
    <property type="match status" value="1"/>
</dbReference>
<dbReference type="EC" id="1.1.1.100" evidence="5"/>
<dbReference type="GO" id="GO:0051287">
    <property type="term" value="F:NAD binding"/>
    <property type="evidence" value="ECO:0007669"/>
    <property type="project" value="InterPro"/>
</dbReference>
<dbReference type="Gene3D" id="3.40.50.720">
    <property type="entry name" value="NAD(P)-binding Rossmann-like Domain"/>
    <property type="match status" value="1"/>
</dbReference>
<evidence type="ECO:0000256" key="2">
    <source>
        <dbReference type="ARBA" id="ARBA00022857"/>
    </source>
</evidence>
<dbReference type="Pfam" id="PF13561">
    <property type="entry name" value="adh_short_C2"/>
    <property type="match status" value="1"/>
</dbReference>
<dbReference type="InterPro" id="IPR036291">
    <property type="entry name" value="NAD(P)-bd_dom_sf"/>
</dbReference>
<protein>
    <submittedName>
        <fullName evidence="5">3-oxoacyl-[acyl-carrier protein] reductase</fullName>
        <ecNumber evidence="5">1.1.1.100</ecNumber>
    </submittedName>
</protein>
<dbReference type="InterPro" id="IPR050259">
    <property type="entry name" value="SDR"/>
</dbReference>
<dbReference type="PROSITE" id="PS00061">
    <property type="entry name" value="ADH_SHORT"/>
    <property type="match status" value="1"/>
</dbReference>
<name>A0A170Q9M2_9ZZZZ</name>
<dbReference type="PRINTS" id="PR00081">
    <property type="entry name" value="GDHRDH"/>
</dbReference>
<comment type="similarity">
    <text evidence="1">Belongs to the short-chain dehydrogenases/reductases (SDR) family.</text>
</comment>
<keyword evidence="3 5" id="KW-0560">Oxidoreductase</keyword>
<dbReference type="PRINTS" id="PR00080">
    <property type="entry name" value="SDRFAMILY"/>
</dbReference>
<dbReference type="AlphaFoldDB" id="A0A170Q9M2"/>
<reference evidence="5" key="1">
    <citation type="submission" date="2015-10" db="EMBL/GenBank/DDBJ databases">
        <authorList>
            <person name="Gilbert D.G."/>
        </authorList>
    </citation>
    <scope>NUCLEOTIDE SEQUENCE</scope>
</reference>
<evidence type="ECO:0000313" key="5">
    <source>
        <dbReference type="EMBL" id="CUV01873.1"/>
    </source>
</evidence>
<dbReference type="NCBIfam" id="NF005559">
    <property type="entry name" value="PRK07231.1"/>
    <property type="match status" value="1"/>
</dbReference>
<dbReference type="InterPro" id="IPR057326">
    <property type="entry name" value="KR_dom"/>
</dbReference>
<organism evidence="5">
    <name type="scientific">hydrothermal vent metagenome</name>
    <dbReference type="NCBI Taxonomy" id="652676"/>
    <lineage>
        <taxon>unclassified sequences</taxon>
        <taxon>metagenomes</taxon>
        <taxon>ecological metagenomes</taxon>
    </lineage>
</organism>
<evidence type="ECO:0000256" key="1">
    <source>
        <dbReference type="ARBA" id="ARBA00006484"/>
    </source>
</evidence>
<evidence type="ECO:0000259" key="4">
    <source>
        <dbReference type="SMART" id="SM00822"/>
    </source>
</evidence>
<dbReference type="NCBIfam" id="NF009466">
    <property type="entry name" value="PRK12826.1-2"/>
    <property type="match status" value="1"/>
</dbReference>
<dbReference type="GO" id="GO:0006633">
    <property type="term" value="P:fatty acid biosynthetic process"/>
    <property type="evidence" value="ECO:0007669"/>
    <property type="project" value="InterPro"/>
</dbReference>
<dbReference type="EMBL" id="FAXA01000146">
    <property type="protein sequence ID" value="CUV01873.1"/>
    <property type="molecule type" value="Genomic_DNA"/>
</dbReference>
<evidence type="ECO:0000256" key="3">
    <source>
        <dbReference type="ARBA" id="ARBA00023002"/>
    </source>
</evidence>
<dbReference type="InterPro" id="IPR020904">
    <property type="entry name" value="Sc_DH/Rdtase_CS"/>
</dbReference>